<evidence type="ECO:0000256" key="7">
    <source>
        <dbReference type="ARBA" id="ARBA00022691"/>
    </source>
</evidence>
<evidence type="ECO:0000256" key="2">
    <source>
        <dbReference type="ARBA" id="ARBA00004785"/>
    </source>
</evidence>
<feature type="binding site" evidence="16">
    <location>
        <position position="54"/>
    </location>
    <ligand>
        <name>S-adenosyl-L-methionine</name>
        <dbReference type="ChEBI" id="CHEBI:59789"/>
        <label>1</label>
    </ligand>
</feature>
<organism evidence="19 20">
    <name type="scientific">Thalassorhabdomicrobium marinisediminis</name>
    <dbReference type="NCBI Taxonomy" id="2170577"/>
    <lineage>
        <taxon>Bacteria</taxon>
        <taxon>Pseudomonadati</taxon>
        <taxon>Pseudomonadota</taxon>
        <taxon>Alphaproteobacteria</taxon>
        <taxon>Rhodobacterales</taxon>
        <taxon>Paracoccaceae</taxon>
        <taxon>Thalassorhabdomicrobium</taxon>
    </lineage>
</organism>
<dbReference type="SMART" id="SM00729">
    <property type="entry name" value="Elp3"/>
    <property type="match status" value="1"/>
</dbReference>
<dbReference type="GO" id="GO:0046872">
    <property type="term" value="F:metal ion binding"/>
    <property type="evidence" value="ECO:0007669"/>
    <property type="project" value="UniProtKB-KW"/>
</dbReference>
<evidence type="ECO:0000256" key="17">
    <source>
        <dbReference type="PIRSR" id="PIRSR000167-2"/>
    </source>
</evidence>
<dbReference type="GO" id="GO:0006782">
    <property type="term" value="P:protoporphyrinogen IX biosynthetic process"/>
    <property type="evidence" value="ECO:0007669"/>
    <property type="project" value="UniProtKB-UniPathway"/>
</dbReference>
<feature type="binding site" evidence="16">
    <location>
        <position position="328"/>
    </location>
    <ligand>
        <name>S-adenosyl-L-methionine</name>
        <dbReference type="ChEBI" id="CHEBI:59789"/>
        <label>1</label>
    </ligand>
</feature>
<dbReference type="InterPro" id="IPR023404">
    <property type="entry name" value="rSAM_horseshoe"/>
</dbReference>
<comment type="cofactor">
    <cofactor evidence="15 17">
        <name>[4Fe-4S] cluster</name>
        <dbReference type="ChEBI" id="CHEBI:49883"/>
    </cofactor>
    <text evidence="15 17">Binds 1 [4Fe-4S] cluster. The cluster is coordinated with 3 cysteines and an exchangeable S-adenosyl-L-methionine.</text>
</comment>
<feature type="binding site" evidence="16">
    <location>
        <begin position="112"/>
        <end position="113"/>
    </location>
    <ligand>
        <name>S-adenosyl-L-methionine</name>
        <dbReference type="ChEBI" id="CHEBI:59789"/>
        <label>2</label>
    </ligand>
</feature>
<dbReference type="PROSITE" id="PS51918">
    <property type="entry name" value="RADICAL_SAM"/>
    <property type="match status" value="1"/>
</dbReference>
<dbReference type="GO" id="GO:0005737">
    <property type="term" value="C:cytoplasm"/>
    <property type="evidence" value="ECO:0007669"/>
    <property type="project" value="UniProtKB-SubCell"/>
</dbReference>
<reference evidence="19 20" key="1">
    <citation type="submission" date="2018-04" db="EMBL/GenBank/DDBJ databases">
        <title>Pelagivirga bohaiensis gen. nov., sp. nov., a bacterium isolated from the Bohai Sea.</title>
        <authorList>
            <person name="Ji X."/>
        </authorList>
    </citation>
    <scope>NUCLEOTIDE SEQUENCE [LARGE SCALE GENOMIC DNA]</scope>
    <source>
        <strain evidence="19 20">BH-SD16</strain>
    </source>
</reference>
<dbReference type="PANTHER" id="PTHR13932:SF6">
    <property type="entry name" value="OXYGEN-INDEPENDENT COPROPORPHYRINOGEN III OXIDASE"/>
    <property type="match status" value="1"/>
</dbReference>
<dbReference type="PIRSF" id="PIRSF000167">
    <property type="entry name" value="HemN"/>
    <property type="match status" value="1"/>
</dbReference>
<evidence type="ECO:0000313" key="20">
    <source>
        <dbReference type="Proteomes" id="UP000244817"/>
    </source>
</evidence>
<dbReference type="InterPro" id="IPR007197">
    <property type="entry name" value="rSAM"/>
</dbReference>
<feature type="domain" description="Radical SAM core" evidence="18">
    <location>
        <begin position="45"/>
        <end position="279"/>
    </location>
</feature>
<evidence type="ECO:0000256" key="8">
    <source>
        <dbReference type="ARBA" id="ARBA00022723"/>
    </source>
</evidence>
<feature type="binding site" evidence="16">
    <location>
        <position position="171"/>
    </location>
    <ligand>
        <name>S-adenosyl-L-methionine</name>
        <dbReference type="ChEBI" id="CHEBI:59789"/>
        <label>2</label>
    </ligand>
</feature>
<evidence type="ECO:0000256" key="13">
    <source>
        <dbReference type="ARBA" id="ARBA00024295"/>
    </source>
</evidence>
<protein>
    <recommendedName>
        <fullName evidence="15">Coproporphyrinogen-III oxidase</fullName>
        <ecNumber evidence="15">1.3.98.3</ecNumber>
    </recommendedName>
</protein>
<evidence type="ECO:0000256" key="12">
    <source>
        <dbReference type="ARBA" id="ARBA00023244"/>
    </source>
</evidence>
<dbReference type="RefSeq" id="WP_108642055.1">
    <property type="nucleotide sequence ID" value="NZ_QCYG01000011.1"/>
</dbReference>
<evidence type="ECO:0000256" key="6">
    <source>
        <dbReference type="ARBA" id="ARBA00022490"/>
    </source>
</evidence>
<evidence type="ECO:0000256" key="9">
    <source>
        <dbReference type="ARBA" id="ARBA00023002"/>
    </source>
</evidence>
<dbReference type="Proteomes" id="UP000244817">
    <property type="component" value="Unassembled WGS sequence"/>
</dbReference>
<keyword evidence="9 15" id="KW-0560">Oxidoreductase</keyword>
<dbReference type="UniPathway" id="UPA00251">
    <property type="reaction ID" value="UER00323"/>
</dbReference>
<feature type="binding site" evidence="16">
    <location>
        <position position="144"/>
    </location>
    <ligand>
        <name>S-adenosyl-L-methionine</name>
        <dbReference type="ChEBI" id="CHEBI:59789"/>
        <label>1</label>
    </ligand>
</feature>
<evidence type="ECO:0000256" key="10">
    <source>
        <dbReference type="ARBA" id="ARBA00023004"/>
    </source>
</evidence>
<accession>A0A2T7FTB9</accession>
<dbReference type="InterPro" id="IPR004558">
    <property type="entry name" value="Coprogen_oxidase_HemN"/>
</dbReference>
<evidence type="ECO:0000256" key="14">
    <source>
        <dbReference type="ARBA" id="ARBA00048321"/>
    </source>
</evidence>
<evidence type="ECO:0000256" key="3">
    <source>
        <dbReference type="ARBA" id="ARBA00005493"/>
    </source>
</evidence>
<name>A0A2T7FTB9_9RHOB</name>
<keyword evidence="11 15" id="KW-0411">Iron-sulfur</keyword>
<keyword evidence="5 15" id="KW-0004">4Fe-4S</keyword>
<comment type="similarity">
    <text evidence="3 15">Belongs to the anaerobic coproporphyrinogen-III oxidase family.</text>
</comment>
<keyword evidence="7 15" id="KW-0949">S-adenosyl-L-methionine</keyword>
<feature type="binding site" evidence="16">
    <location>
        <position position="183"/>
    </location>
    <ligand>
        <name>S-adenosyl-L-methionine</name>
        <dbReference type="ChEBI" id="CHEBI:59789"/>
        <label>2</label>
    </ligand>
</feature>
<evidence type="ECO:0000256" key="4">
    <source>
        <dbReference type="ARBA" id="ARBA00011245"/>
    </source>
</evidence>
<dbReference type="SFLD" id="SFLDG01065">
    <property type="entry name" value="anaerobic_coproporphyrinogen-I"/>
    <property type="match status" value="1"/>
</dbReference>
<evidence type="ECO:0000259" key="18">
    <source>
        <dbReference type="PROSITE" id="PS51918"/>
    </source>
</evidence>
<dbReference type="Gene3D" id="1.10.10.920">
    <property type="match status" value="1"/>
</dbReference>
<dbReference type="GO" id="GO:0051989">
    <property type="term" value="F:coproporphyrinogen dehydrogenase activity"/>
    <property type="evidence" value="ECO:0007669"/>
    <property type="project" value="UniProtKB-EC"/>
</dbReference>
<dbReference type="Gene3D" id="3.80.30.20">
    <property type="entry name" value="tm_1862 like domain"/>
    <property type="match status" value="1"/>
</dbReference>
<dbReference type="SFLD" id="SFLDS00029">
    <property type="entry name" value="Radical_SAM"/>
    <property type="match status" value="1"/>
</dbReference>
<comment type="function">
    <text evidence="13">Involved in the heme biosynthesis. Catalyzes the anaerobic oxidative decarboxylation of propionate groups of rings A and B of coproporphyrinogen III to yield the vinyl groups in protoporphyrinogen IX.</text>
</comment>
<comment type="subcellular location">
    <subcellularLocation>
        <location evidence="1 15">Cytoplasm</location>
    </subcellularLocation>
</comment>
<keyword evidence="12 15" id="KW-0627">Porphyrin biosynthesis</keyword>
<dbReference type="GO" id="GO:0051539">
    <property type="term" value="F:4 iron, 4 sulfur cluster binding"/>
    <property type="evidence" value="ECO:0007669"/>
    <property type="project" value="UniProtKB-KW"/>
</dbReference>
<evidence type="ECO:0000256" key="16">
    <source>
        <dbReference type="PIRSR" id="PIRSR000167-1"/>
    </source>
</evidence>
<dbReference type="InterPro" id="IPR006638">
    <property type="entry name" value="Elp3/MiaA/NifB-like_rSAM"/>
</dbReference>
<dbReference type="GO" id="GO:0004109">
    <property type="term" value="F:coproporphyrinogen oxidase activity"/>
    <property type="evidence" value="ECO:0007669"/>
    <property type="project" value="InterPro"/>
</dbReference>
<dbReference type="EC" id="1.3.98.3" evidence="15"/>
<comment type="pathway">
    <text evidence="2 15">Porphyrin-containing compound metabolism; protoporphyrin-IX biosynthesis; protoporphyrinogen-IX from coproporphyrinogen-III (AdoMet route): step 1/1.</text>
</comment>
<proteinExistence type="inferred from homology"/>
<comment type="caution">
    <text evidence="19">The sequence shown here is derived from an EMBL/GenBank/DDBJ whole genome shotgun (WGS) entry which is preliminary data.</text>
</comment>
<dbReference type="AlphaFoldDB" id="A0A2T7FTB9"/>
<gene>
    <name evidence="19" type="primary">hemN</name>
    <name evidence="19" type="ORF">DC363_15445</name>
</gene>
<feature type="binding site" evidence="17">
    <location>
        <position position="64"/>
    </location>
    <ligand>
        <name>[4Fe-4S] cluster</name>
        <dbReference type="ChEBI" id="CHEBI:49883"/>
        <note>4Fe-4S-S-AdoMet</note>
    </ligand>
</feature>
<keyword evidence="6 15" id="KW-0963">Cytoplasm</keyword>
<dbReference type="EMBL" id="QCYG01000011">
    <property type="protein sequence ID" value="PVA05406.1"/>
    <property type="molecule type" value="Genomic_DNA"/>
</dbReference>
<feature type="binding site" evidence="17">
    <location>
        <position position="60"/>
    </location>
    <ligand>
        <name>[4Fe-4S] cluster</name>
        <dbReference type="ChEBI" id="CHEBI:49883"/>
        <note>4Fe-4S-S-AdoMet</note>
    </ligand>
</feature>
<dbReference type="NCBIfam" id="TIGR00538">
    <property type="entry name" value="hemN"/>
    <property type="match status" value="1"/>
</dbReference>
<keyword evidence="8 15" id="KW-0479">Metal-binding</keyword>
<evidence type="ECO:0000313" key="19">
    <source>
        <dbReference type="EMBL" id="PVA05406.1"/>
    </source>
</evidence>
<feature type="binding site" evidence="16">
    <location>
        <position position="111"/>
    </location>
    <ligand>
        <name>S-adenosyl-L-methionine</name>
        <dbReference type="ChEBI" id="CHEBI:59789"/>
        <label>1</label>
    </ligand>
</feature>
<feature type="binding site" evidence="16">
    <location>
        <position position="242"/>
    </location>
    <ligand>
        <name>S-adenosyl-L-methionine</name>
        <dbReference type="ChEBI" id="CHEBI:59789"/>
        <label>2</label>
    </ligand>
</feature>
<feature type="binding site" evidence="17">
    <location>
        <position position="67"/>
    </location>
    <ligand>
        <name>[4Fe-4S] cluster</name>
        <dbReference type="ChEBI" id="CHEBI:49883"/>
        <note>4Fe-4S-S-AdoMet</note>
    </ligand>
</feature>
<evidence type="ECO:0000256" key="1">
    <source>
        <dbReference type="ARBA" id="ARBA00004496"/>
    </source>
</evidence>
<feature type="binding site" evidence="16">
    <location>
        <position position="208"/>
    </location>
    <ligand>
        <name>S-adenosyl-L-methionine</name>
        <dbReference type="ChEBI" id="CHEBI:59789"/>
        <label>2</label>
    </ligand>
</feature>
<feature type="binding site" evidence="16">
    <location>
        <begin position="66"/>
        <end position="68"/>
    </location>
    <ligand>
        <name>S-adenosyl-L-methionine</name>
        <dbReference type="ChEBI" id="CHEBI:59789"/>
        <label>2</label>
    </ligand>
</feature>
<comment type="catalytic activity">
    <reaction evidence="14 15">
        <text>coproporphyrinogen III + 2 S-adenosyl-L-methionine = protoporphyrinogen IX + 2 5'-deoxyadenosine + 2 L-methionine + 2 CO2</text>
        <dbReference type="Rhea" id="RHEA:15425"/>
        <dbReference type="ChEBI" id="CHEBI:16526"/>
        <dbReference type="ChEBI" id="CHEBI:17319"/>
        <dbReference type="ChEBI" id="CHEBI:57307"/>
        <dbReference type="ChEBI" id="CHEBI:57309"/>
        <dbReference type="ChEBI" id="CHEBI:57844"/>
        <dbReference type="ChEBI" id="CHEBI:59789"/>
        <dbReference type="EC" id="1.3.98.3"/>
    </reaction>
</comment>
<evidence type="ECO:0000256" key="15">
    <source>
        <dbReference type="PIRNR" id="PIRNR000167"/>
    </source>
</evidence>
<sequence length="451" mass="48754">MEHIEQLKALGLFDARVPRYTSYPTAAVFTPRVDGAFQDRALGALDPRDPVSVYVHIPFCERLCWFCACHTQGTQTLGPVESYLESIEAELALLKERLPEGVRMGRLHWGGGTPTILPPPLIHRLAAAIRAVFPPTETCEFSVEIDPTMVDRAKITALAAEGMNRASIGIQDFNDEVQQAIGRLQPFDVTRACVEDLRAAGVASLNTDLVYGLPHQTEARIADTVEKVLTFAPDRVALFGYAHVPWASKRQKLIDEAALPGDLARYRLAELAAGMFGAAGLDRIGIDHFARPGDDLAQAAASGTLRRNFQGYTVDSCATLIGIGASSISRYPEGYVQNATATAAYKQRIAAGTLAGARGYALAEEDKLRARAIECLMCDFGLDLAVLEAEMGPQARSLAPELAKMAEAFAPFVTFDGTQVRIAPKGQALTRLIAATLDQHVPDGVRYSRAS</sequence>
<dbReference type="PANTHER" id="PTHR13932">
    <property type="entry name" value="COPROPORPHYRINIGEN III OXIDASE"/>
    <property type="match status" value="1"/>
</dbReference>
<dbReference type="OrthoDB" id="9808022at2"/>
<dbReference type="InterPro" id="IPR034505">
    <property type="entry name" value="Coproporphyrinogen-III_oxidase"/>
</dbReference>
<comment type="subunit">
    <text evidence="4">Monomer.</text>
</comment>
<evidence type="ECO:0000256" key="5">
    <source>
        <dbReference type="ARBA" id="ARBA00022485"/>
    </source>
</evidence>
<evidence type="ECO:0000256" key="11">
    <source>
        <dbReference type="ARBA" id="ARBA00023014"/>
    </source>
</evidence>
<dbReference type="InterPro" id="IPR058240">
    <property type="entry name" value="rSAM_sf"/>
</dbReference>
<dbReference type="SUPFAM" id="SSF102114">
    <property type="entry name" value="Radical SAM enzymes"/>
    <property type="match status" value="1"/>
</dbReference>
<keyword evidence="20" id="KW-1185">Reference proteome</keyword>
<dbReference type="Pfam" id="PF04055">
    <property type="entry name" value="Radical_SAM"/>
    <property type="match status" value="1"/>
</dbReference>
<keyword evidence="10 15" id="KW-0408">Iron</keyword>